<sequence length="78" mass="8581">MATEPDGIWQRAVDPWWDSLGLAGAILLGVVLFFFPEPATSVLGTIIIVAAALVWLGVDLRQEVKYTSRTQEGHEVEE</sequence>
<evidence type="ECO:0000313" key="3">
    <source>
        <dbReference type="Proteomes" id="UP000050535"/>
    </source>
</evidence>
<accession>A0A0N8HZB8</accession>
<keyword evidence="1" id="KW-0472">Membrane</keyword>
<reference evidence="3" key="1">
    <citation type="submission" date="2013-11" db="EMBL/GenBank/DDBJ databases">
        <authorList>
            <person name="Hoang H.T."/>
            <person name="Killian M.L."/>
            <person name="Madson D.M."/>
            <person name="Arruda P.H.E."/>
            <person name="Sun D."/>
            <person name="Schwartz K.J."/>
            <person name="Yoon K."/>
        </authorList>
    </citation>
    <scope>NUCLEOTIDE SEQUENCE [LARGE SCALE GENOMIC DNA]</scope>
    <source>
        <strain evidence="3">CDK2</strain>
    </source>
</reference>
<dbReference type="OrthoDB" id="286644at2157"/>
<dbReference type="Proteomes" id="UP000050535">
    <property type="component" value="Unassembled WGS sequence"/>
</dbReference>
<keyword evidence="1" id="KW-1133">Transmembrane helix</keyword>
<evidence type="ECO:0000313" key="2">
    <source>
        <dbReference type="EMBL" id="KPN29067.1"/>
    </source>
</evidence>
<dbReference type="RefSeq" id="WP_054584859.1">
    <property type="nucleotide sequence ID" value="NZ_LGUC01000002.1"/>
</dbReference>
<dbReference type="AlphaFoldDB" id="A0A0N8HZB8"/>
<dbReference type="STRING" id="699431.SY89_03301"/>
<dbReference type="EMBL" id="LGUC01000002">
    <property type="protein sequence ID" value="KPN29067.1"/>
    <property type="molecule type" value="Genomic_DNA"/>
</dbReference>
<feature type="transmembrane region" description="Helical" evidence="1">
    <location>
        <begin position="16"/>
        <end position="35"/>
    </location>
</feature>
<protein>
    <submittedName>
        <fullName evidence="2">Uncharacterized protein</fullName>
    </submittedName>
</protein>
<gene>
    <name evidence="2" type="ORF">SY89_03301</name>
</gene>
<keyword evidence="3" id="KW-1185">Reference proteome</keyword>
<name>A0A0N8HZB8_9EURY</name>
<organism evidence="2 3">
    <name type="scientific">Halolamina pelagica</name>
    <dbReference type="NCBI Taxonomy" id="699431"/>
    <lineage>
        <taxon>Archaea</taxon>
        <taxon>Methanobacteriati</taxon>
        <taxon>Methanobacteriota</taxon>
        <taxon>Stenosarchaea group</taxon>
        <taxon>Halobacteria</taxon>
        <taxon>Halobacteriales</taxon>
        <taxon>Haloferacaceae</taxon>
    </lineage>
</organism>
<keyword evidence="1" id="KW-0812">Transmembrane</keyword>
<comment type="caution">
    <text evidence="2">The sequence shown here is derived from an EMBL/GenBank/DDBJ whole genome shotgun (WGS) entry which is preliminary data.</text>
</comment>
<evidence type="ECO:0000256" key="1">
    <source>
        <dbReference type="SAM" id="Phobius"/>
    </source>
</evidence>
<feature type="transmembrane region" description="Helical" evidence="1">
    <location>
        <begin position="41"/>
        <end position="60"/>
    </location>
</feature>
<proteinExistence type="predicted"/>